<organism evidence="1">
    <name type="scientific">Trichuris suis</name>
    <name type="common">pig whipworm</name>
    <dbReference type="NCBI Taxonomy" id="68888"/>
    <lineage>
        <taxon>Eukaryota</taxon>
        <taxon>Metazoa</taxon>
        <taxon>Ecdysozoa</taxon>
        <taxon>Nematoda</taxon>
        <taxon>Enoplea</taxon>
        <taxon>Dorylaimia</taxon>
        <taxon>Trichinellida</taxon>
        <taxon>Trichuridae</taxon>
        <taxon>Trichuris</taxon>
    </lineage>
</organism>
<name>A0A085N4B6_9BILA</name>
<evidence type="ECO:0000313" key="1">
    <source>
        <dbReference type="EMBL" id="KFD64312.1"/>
    </source>
</evidence>
<proteinExistence type="predicted"/>
<accession>A0A085N4B6</accession>
<reference evidence="1" key="1">
    <citation type="journal article" date="2014" name="Nat. Genet.">
        <title>Genome and transcriptome of the porcine whipworm Trichuris suis.</title>
        <authorList>
            <person name="Jex A.R."/>
            <person name="Nejsum P."/>
            <person name="Schwarz E.M."/>
            <person name="Hu L."/>
            <person name="Young N.D."/>
            <person name="Hall R.S."/>
            <person name="Korhonen P.K."/>
            <person name="Liao S."/>
            <person name="Thamsborg S."/>
            <person name="Xia J."/>
            <person name="Xu P."/>
            <person name="Wang S."/>
            <person name="Scheerlinck J.P."/>
            <person name="Hofmann A."/>
            <person name="Sternberg P.W."/>
            <person name="Wang J."/>
            <person name="Gasser R.B."/>
        </authorList>
    </citation>
    <scope>NUCLEOTIDE SEQUENCE [LARGE SCALE GENOMIC DNA]</scope>
    <source>
        <strain evidence="1">DCEP-RM93F</strain>
    </source>
</reference>
<dbReference type="EMBL" id="KL367557">
    <property type="protein sequence ID" value="KFD64312.1"/>
    <property type="molecule type" value="Genomic_DNA"/>
</dbReference>
<gene>
    <name evidence="1" type="ORF">M514_23480</name>
</gene>
<dbReference type="AlphaFoldDB" id="A0A085N4B6"/>
<sequence>MRLSPGKSHVIRYMQTFHRLVANLHLSSEFQRVAQCLTLAFSRCQLKLKGFRLEGFWMSIVFLNLQFKLPPLRKSVLIQCPMNFQSHLDAIESSWGTGSYWCACNSECCGEERNSFQWKEVARKEFFLRTFDRGGSVMAGRKSVVTKRLTYPETNKYRESSLNIVSF</sequence>
<dbReference type="Proteomes" id="UP000030758">
    <property type="component" value="Unassembled WGS sequence"/>
</dbReference>
<protein>
    <submittedName>
        <fullName evidence="1">Uncharacterized protein</fullName>
    </submittedName>
</protein>